<evidence type="ECO:0000256" key="1">
    <source>
        <dbReference type="ARBA" id="ARBA00004613"/>
    </source>
</evidence>
<protein>
    <submittedName>
        <fullName evidence="6">1066_t:CDS:1</fullName>
    </submittedName>
</protein>
<keyword evidence="3" id="KW-0964">Secreted</keyword>
<comment type="similarity">
    <text evidence="2">Belongs to the GILT family.</text>
</comment>
<evidence type="ECO:0000313" key="6">
    <source>
        <dbReference type="EMBL" id="CAG8737254.1"/>
    </source>
</evidence>
<evidence type="ECO:0000313" key="7">
    <source>
        <dbReference type="Proteomes" id="UP000789342"/>
    </source>
</evidence>
<dbReference type="GO" id="GO:0005576">
    <property type="term" value="C:extracellular region"/>
    <property type="evidence" value="ECO:0007669"/>
    <property type="project" value="UniProtKB-SubCell"/>
</dbReference>
<keyword evidence="4" id="KW-0732">Signal</keyword>
<dbReference type="EMBL" id="CAJVPV010028814">
    <property type="protein sequence ID" value="CAG8737254.1"/>
    <property type="molecule type" value="Genomic_DNA"/>
</dbReference>
<organism evidence="6 7">
    <name type="scientific">Acaulospora morrowiae</name>
    <dbReference type="NCBI Taxonomy" id="94023"/>
    <lineage>
        <taxon>Eukaryota</taxon>
        <taxon>Fungi</taxon>
        <taxon>Fungi incertae sedis</taxon>
        <taxon>Mucoromycota</taxon>
        <taxon>Glomeromycotina</taxon>
        <taxon>Glomeromycetes</taxon>
        <taxon>Diversisporales</taxon>
        <taxon>Acaulosporaceae</taxon>
        <taxon>Acaulospora</taxon>
    </lineage>
</organism>
<evidence type="ECO:0000256" key="5">
    <source>
        <dbReference type="ARBA" id="ARBA00023180"/>
    </source>
</evidence>
<evidence type="ECO:0000256" key="4">
    <source>
        <dbReference type="ARBA" id="ARBA00022729"/>
    </source>
</evidence>
<proteinExistence type="inferred from homology"/>
<keyword evidence="5" id="KW-0325">Glycoprotein</keyword>
<feature type="non-terminal residue" evidence="6">
    <location>
        <position position="194"/>
    </location>
</feature>
<keyword evidence="7" id="KW-1185">Reference proteome</keyword>
<feature type="non-terminal residue" evidence="6">
    <location>
        <position position="1"/>
    </location>
</feature>
<dbReference type="Pfam" id="PF03227">
    <property type="entry name" value="GILT"/>
    <property type="match status" value="1"/>
</dbReference>
<dbReference type="PANTHER" id="PTHR13234">
    <property type="entry name" value="GAMMA-INTERFERON INDUCIBLE LYSOSOMAL THIOL REDUCTASE GILT"/>
    <property type="match status" value="1"/>
</dbReference>
<dbReference type="Proteomes" id="UP000789342">
    <property type="component" value="Unassembled WGS sequence"/>
</dbReference>
<dbReference type="AlphaFoldDB" id="A0A9N9IIQ3"/>
<accession>A0A9N9IIQ3</accession>
<dbReference type="InterPro" id="IPR004911">
    <property type="entry name" value="Interferon-induced_GILT"/>
</dbReference>
<gene>
    <name evidence="6" type="ORF">AMORRO_LOCUS14465</name>
</gene>
<dbReference type="OrthoDB" id="958254at2759"/>
<reference evidence="6" key="1">
    <citation type="submission" date="2021-06" db="EMBL/GenBank/DDBJ databases">
        <authorList>
            <person name="Kallberg Y."/>
            <person name="Tangrot J."/>
            <person name="Rosling A."/>
        </authorList>
    </citation>
    <scope>NUCLEOTIDE SEQUENCE</scope>
    <source>
        <strain evidence="6">CL551</strain>
    </source>
</reference>
<comment type="subcellular location">
    <subcellularLocation>
        <location evidence="1">Secreted</location>
    </subcellularLocation>
</comment>
<dbReference type="GO" id="GO:0016671">
    <property type="term" value="F:oxidoreductase activity, acting on a sulfur group of donors, disulfide as acceptor"/>
    <property type="evidence" value="ECO:0007669"/>
    <property type="project" value="InterPro"/>
</dbReference>
<sequence length="194" mass="22014">SVNPIIFDGNKPKIPVELFVMSRCPDAVMCESVLSDVLKQVNEISNFTTNYIATPDDSAPYGAYCKHANIECVGNIQELCFRHVYPDQLNFFSFLRCLNRDVVRIGTKDWAKKCSQEVGMDYEPVDQCAHSELGKKLFIDSVHVTEERGVTRSCTIYINGKLRCIRDGNWRSCADGHTVDDFVRTIVDAYNDQE</sequence>
<evidence type="ECO:0000256" key="2">
    <source>
        <dbReference type="ARBA" id="ARBA00005679"/>
    </source>
</evidence>
<evidence type="ECO:0000256" key="3">
    <source>
        <dbReference type="ARBA" id="ARBA00022525"/>
    </source>
</evidence>
<name>A0A9N9IIQ3_9GLOM</name>
<comment type="caution">
    <text evidence="6">The sequence shown here is derived from an EMBL/GenBank/DDBJ whole genome shotgun (WGS) entry which is preliminary data.</text>
</comment>
<dbReference type="PANTHER" id="PTHR13234:SF8">
    <property type="entry name" value="GAMMA-INTERFERON-INDUCIBLE LYSOSOMAL THIOL REDUCTASE"/>
    <property type="match status" value="1"/>
</dbReference>
<dbReference type="Gene3D" id="3.40.30.10">
    <property type="entry name" value="Glutaredoxin"/>
    <property type="match status" value="1"/>
</dbReference>